<organism evidence="1 2">
    <name type="scientific">Xenoophorus captivus</name>
    <dbReference type="NCBI Taxonomy" id="1517983"/>
    <lineage>
        <taxon>Eukaryota</taxon>
        <taxon>Metazoa</taxon>
        <taxon>Chordata</taxon>
        <taxon>Craniata</taxon>
        <taxon>Vertebrata</taxon>
        <taxon>Euteleostomi</taxon>
        <taxon>Actinopterygii</taxon>
        <taxon>Neopterygii</taxon>
        <taxon>Teleostei</taxon>
        <taxon>Neoteleostei</taxon>
        <taxon>Acanthomorphata</taxon>
        <taxon>Ovalentaria</taxon>
        <taxon>Atherinomorphae</taxon>
        <taxon>Cyprinodontiformes</taxon>
        <taxon>Goodeidae</taxon>
        <taxon>Xenoophorus</taxon>
    </lineage>
</organism>
<comment type="caution">
    <text evidence="1">The sequence shown here is derived from an EMBL/GenBank/DDBJ whole genome shotgun (WGS) entry which is preliminary data.</text>
</comment>
<protein>
    <submittedName>
        <fullName evidence="1">Uncharacterized protein</fullName>
    </submittedName>
</protein>
<keyword evidence="2" id="KW-1185">Reference proteome</keyword>
<evidence type="ECO:0000313" key="1">
    <source>
        <dbReference type="EMBL" id="MEQ2190964.1"/>
    </source>
</evidence>
<accession>A0ABV0Q593</accession>
<evidence type="ECO:0000313" key="2">
    <source>
        <dbReference type="Proteomes" id="UP001434883"/>
    </source>
</evidence>
<dbReference type="Proteomes" id="UP001434883">
    <property type="component" value="Unassembled WGS sequence"/>
</dbReference>
<dbReference type="EMBL" id="JAHRIN010000337">
    <property type="protein sequence ID" value="MEQ2190964.1"/>
    <property type="molecule type" value="Genomic_DNA"/>
</dbReference>
<feature type="non-terminal residue" evidence="1">
    <location>
        <position position="1"/>
    </location>
</feature>
<gene>
    <name evidence="1" type="ORF">XENOCAPTIV_016353</name>
</gene>
<reference evidence="1 2" key="1">
    <citation type="submission" date="2021-06" db="EMBL/GenBank/DDBJ databases">
        <authorList>
            <person name="Palmer J.M."/>
        </authorList>
    </citation>
    <scope>NUCLEOTIDE SEQUENCE [LARGE SCALE GENOMIC DNA]</scope>
    <source>
        <strain evidence="1 2">XC_2019</strain>
        <tissue evidence="1">Muscle</tissue>
    </source>
</reference>
<name>A0ABV0Q593_9TELE</name>
<sequence>LLLHAASIGNTWQTSFYTAGGGRRNHCRAGGEDGQFADMSEPDGRRRLLLFHLQELRVQLDHLLRLTEPSPDGNGAACPGFSLPGHRHFLGKLAGLTRL</sequence>
<proteinExistence type="predicted"/>